<gene>
    <name evidence="1" type="ORF">NLJ89_g922</name>
</gene>
<organism evidence="1 2">
    <name type="scientific">Agrocybe chaxingu</name>
    <dbReference type="NCBI Taxonomy" id="84603"/>
    <lineage>
        <taxon>Eukaryota</taxon>
        <taxon>Fungi</taxon>
        <taxon>Dikarya</taxon>
        <taxon>Basidiomycota</taxon>
        <taxon>Agaricomycotina</taxon>
        <taxon>Agaricomycetes</taxon>
        <taxon>Agaricomycetidae</taxon>
        <taxon>Agaricales</taxon>
        <taxon>Agaricineae</taxon>
        <taxon>Strophariaceae</taxon>
        <taxon>Agrocybe</taxon>
    </lineage>
</organism>
<evidence type="ECO:0000313" key="1">
    <source>
        <dbReference type="EMBL" id="KAJ3516747.1"/>
    </source>
</evidence>
<dbReference type="OrthoDB" id="2745898at2759"/>
<protein>
    <submittedName>
        <fullName evidence="1">Uncharacterized protein</fullName>
    </submittedName>
</protein>
<accession>A0A9W8N0W3</accession>
<evidence type="ECO:0000313" key="2">
    <source>
        <dbReference type="Proteomes" id="UP001148786"/>
    </source>
</evidence>
<comment type="caution">
    <text evidence="1">The sequence shown here is derived from an EMBL/GenBank/DDBJ whole genome shotgun (WGS) entry which is preliminary data.</text>
</comment>
<reference evidence="1" key="1">
    <citation type="submission" date="2022-07" db="EMBL/GenBank/DDBJ databases">
        <title>Genome Sequence of Agrocybe chaxingu.</title>
        <authorList>
            <person name="Buettner E."/>
        </authorList>
    </citation>
    <scope>NUCLEOTIDE SEQUENCE</scope>
    <source>
        <strain evidence="1">MP-N11</strain>
    </source>
</reference>
<proteinExistence type="predicted"/>
<keyword evidence="2" id="KW-1185">Reference proteome</keyword>
<dbReference type="Proteomes" id="UP001148786">
    <property type="component" value="Unassembled WGS sequence"/>
</dbReference>
<dbReference type="AlphaFoldDB" id="A0A9W8N0W3"/>
<dbReference type="EMBL" id="JANKHO010000043">
    <property type="protein sequence ID" value="KAJ3516747.1"/>
    <property type="molecule type" value="Genomic_DNA"/>
</dbReference>
<sequence>MTPEGCAISTNEAFPLEIYDLILWHLELESHDRKAEDARNEGSTLAKCLLVSKTFCHISRRILFKSIRLSSARMKNRDFKERVSTLVDIMSPKIGQGILSYIHSFIFHSSVYKFFDHPETPAIQILNDESFITMMTLFRGPDSNLQEFMAWTFPRVDWNCLSADFHREFRLLCRSLHLTTLDMSGFYNLPQLFFHGTHLKTLRLFQVPHLEPRPLLTSTPPTLLEEEFSCTPPYLRCLDTNYSIPDDLYPITSLSFLKVLASRMDQPERMNWTWTLLQNCQKSIEDLTLNLKGTITGYFIIEHISLLNYPGTWPMPIALFDFGLLSNLSSLNIEHDLLLLGSTTLDGPEVALNQIAGLLKFPTPLHFLRSVGVKFYVDVMQPIHGLTYVTSLITSANWLLVDEALSHDRFHALKDATISLEVDTSHKGGFGTLADEAQGLLRQKFPSLSSSKAIKSTFKVELRSFCSQHDA</sequence>
<name>A0A9W8N0W3_9AGAR</name>